<evidence type="ECO:0000313" key="2">
    <source>
        <dbReference type="Proteomes" id="UP000199361"/>
    </source>
</evidence>
<proteinExistence type="predicted"/>
<accession>A0A1I0ER28</accession>
<sequence>MDKFPGDLADEVARLRAEVNELRALVRQRAPLTTASQGWRMADMAIPSVGPGEIQIGSNGGELFVATSSGTQRLNQLNVPVATPPYPASFTSPATIGGTPTAQNYNDLRADVVNQLFTPLRDVINKGATIGLWPAP</sequence>
<dbReference type="EMBL" id="FOHX01000003">
    <property type="protein sequence ID" value="SET47906.1"/>
    <property type="molecule type" value="Genomic_DNA"/>
</dbReference>
<gene>
    <name evidence="1" type="ORF">SAMN05421811_103168</name>
</gene>
<name>A0A1I0ER28_9ACTN</name>
<evidence type="ECO:0000313" key="1">
    <source>
        <dbReference type="EMBL" id="SET47906.1"/>
    </source>
</evidence>
<reference evidence="1 2" key="1">
    <citation type="submission" date="2016-10" db="EMBL/GenBank/DDBJ databases">
        <authorList>
            <person name="de Groot N.N."/>
        </authorList>
    </citation>
    <scope>NUCLEOTIDE SEQUENCE [LARGE SCALE GENOMIC DNA]</scope>
    <source>
        <strain evidence="1 2">CGMCC 4.5598</strain>
    </source>
</reference>
<keyword evidence="2" id="KW-1185">Reference proteome</keyword>
<dbReference type="RefSeq" id="WP_143082159.1">
    <property type="nucleotide sequence ID" value="NZ_FOHX01000003.1"/>
</dbReference>
<protein>
    <submittedName>
        <fullName evidence="1">Uncharacterized protein</fullName>
    </submittedName>
</protein>
<dbReference type="OrthoDB" id="9958668at2"/>
<dbReference type="STRING" id="568860.SAMN05421811_103168"/>
<dbReference type="AlphaFoldDB" id="A0A1I0ER28"/>
<organism evidence="1 2">
    <name type="scientific">Nonomuraea wenchangensis</name>
    <dbReference type="NCBI Taxonomy" id="568860"/>
    <lineage>
        <taxon>Bacteria</taxon>
        <taxon>Bacillati</taxon>
        <taxon>Actinomycetota</taxon>
        <taxon>Actinomycetes</taxon>
        <taxon>Streptosporangiales</taxon>
        <taxon>Streptosporangiaceae</taxon>
        <taxon>Nonomuraea</taxon>
    </lineage>
</organism>
<dbReference type="Proteomes" id="UP000199361">
    <property type="component" value="Unassembled WGS sequence"/>
</dbReference>